<sequence>MGNNFPLGLNNTRRLRRRLLLGLGAVLFVAGAVVLSIGLIGYFNEGDDPPPQQSIADLFPRSIDDVPKLPVAIPDYDPERTVAEPEPEPELSVPLRLVIESIGVDGPVVEMGMDDEGIPYVPLNGQDVAWYSFSSMPGAGSNAVFAGHVNWERAPGVFADLDDVQPGDTVRLLSDDGSGYTYEVFANFLVDP</sequence>
<dbReference type="CDD" id="cd05829">
    <property type="entry name" value="Sortase_F"/>
    <property type="match status" value="1"/>
</dbReference>
<evidence type="ECO:0008006" key="4">
    <source>
        <dbReference type="Google" id="ProtNLM"/>
    </source>
</evidence>
<dbReference type="GO" id="GO:0016787">
    <property type="term" value="F:hydrolase activity"/>
    <property type="evidence" value="ECO:0007669"/>
    <property type="project" value="UniProtKB-KW"/>
</dbReference>
<feature type="transmembrane region" description="Helical" evidence="2">
    <location>
        <begin position="20"/>
        <end position="43"/>
    </location>
</feature>
<protein>
    <recommendedName>
        <fullName evidence="4">Sortase</fullName>
    </recommendedName>
</protein>
<proteinExistence type="predicted"/>
<comment type="caution">
    <text evidence="3">The sequence shown here is derived from an EMBL/GenBank/DDBJ whole genome shotgun (WGS) entry which is preliminary data.</text>
</comment>
<evidence type="ECO:0000313" key="3">
    <source>
        <dbReference type="EMBL" id="KKL26477.1"/>
    </source>
</evidence>
<dbReference type="InterPro" id="IPR023365">
    <property type="entry name" value="Sortase_dom-sf"/>
</dbReference>
<dbReference type="Pfam" id="PF04203">
    <property type="entry name" value="Sortase"/>
    <property type="match status" value="1"/>
</dbReference>
<reference evidence="3" key="1">
    <citation type="journal article" date="2015" name="Nature">
        <title>Complex archaea that bridge the gap between prokaryotes and eukaryotes.</title>
        <authorList>
            <person name="Spang A."/>
            <person name="Saw J.H."/>
            <person name="Jorgensen S.L."/>
            <person name="Zaremba-Niedzwiedzka K."/>
            <person name="Martijn J."/>
            <person name="Lind A.E."/>
            <person name="van Eijk R."/>
            <person name="Schleper C."/>
            <person name="Guy L."/>
            <person name="Ettema T.J."/>
        </authorList>
    </citation>
    <scope>NUCLEOTIDE SEQUENCE</scope>
</reference>
<dbReference type="InterPro" id="IPR042001">
    <property type="entry name" value="Sortase_F"/>
</dbReference>
<keyword evidence="2" id="KW-0812">Transmembrane</keyword>
<keyword evidence="2" id="KW-0472">Membrane</keyword>
<dbReference type="AlphaFoldDB" id="A0A0F9CJ47"/>
<name>A0A0F9CJ47_9ZZZZ</name>
<evidence type="ECO:0000256" key="1">
    <source>
        <dbReference type="ARBA" id="ARBA00022801"/>
    </source>
</evidence>
<dbReference type="InterPro" id="IPR005754">
    <property type="entry name" value="Sortase"/>
</dbReference>
<keyword evidence="1" id="KW-0378">Hydrolase</keyword>
<keyword evidence="2" id="KW-1133">Transmembrane helix</keyword>
<dbReference type="SUPFAM" id="SSF63817">
    <property type="entry name" value="Sortase"/>
    <property type="match status" value="1"/>
</dbReference>
<accession>A0A0F9CJ47</accession>
<dbReference type="Gene3D" id="2.40.260.10">
    <property type="entry name" value="Sortase"/>
    <property type="match status" value="1"/>
</dbReference>
<evidence type="ECO:0000256" key="2">
    <source>
        <dbReference type="SAM" id="Phobius"/>
    </source>
</evidence>
<organism evidence="3">
    <name type="scientific">marine sediment metagenome</name>
    <dbReference type="NCBI Taxonomy" id="412755"/>
    <lineage>
        <taxon>unclassified sequences</taxon>
        <taxon>metagenomes</taxon>
        <taxon>ecological metagenomes</taxon>
    </lineage>
</organism>
<gene>
    <name evidence="3" type="ORF">LCGC14_2394890</name>
</gene>
<dbReference type="EMBL" id="LAZR01035825">
    <property type="protein sequence ID" value="KKL26477.1"/>
    <property type="molecule type" value="Genomic_DNA"/>
</dbReference>